<accession>A0A2N9E2A8</accession>
<dbReference type="PANTHER" id="PTHR31635">
    <property type="entry name" value="REVERSE TRANSCRIPTASE DOMAIN-CONTAINING PROTEIN-RELATED"/>
    <property type="match status" value="1"/>
</dbReference>
<dbReference type="PROSITE" id="PS50878">
    <property type="entry name" value="RT_POL"/>
    <property type="match status" value="1"/>
</dbReference>
<evidence type="ECO:0000259" key="1">
    <source>
        <dbReference type="PROSITE" id="PS50878"/>
    </source>
</evidence>
<protein>
    <recommendedName>
        <fullName evidence="1">Reverse transcriptase domain-containing protein</fullName>
    </recommendedName>
</protein>
<dbReference type="Pfam" id="PF00078">
    <property type="entry name" value="RVT_1"/>
    <property type="match status" value="1"/>
</dbReference>
<reference evidence="2" key="1">
    <citation type="submission" date="2018-02" db="EMBL/GenBank/DDBJ databases">
        <authorList>
            <person name="Cohen D.B."/>
            <person name="Kent A.D."/>
        </authorList>
    </citation>
    <scope>NUCLEOTIDE SEQUENCE</scope>
</reference>
<dbReference type="AlphaFoldDB" id="A0A2N9E2A8"/>
<dbReference type="PANTHER" id="PTHR31635:SF196">
    <property type="entry name" value="REVERSE TRANSCRIPTASE DOMAIN-CONTAINING PROTEIN-RELATED"/>
    <property type="match status" value="1"/>
</dbReference>
<dbReference type="SUPFAM" id="SSF56672">
    <property type="entry name" value="DNA/RNA polymerases"/>
    <property type="match status" value="1"/>
</dbReference>
<organism evidence="2">
    <name type="scientific">Fagus sylvatica</name>
    <name type="common">Beechnut</name>
    <dbReference type="NCBI Taxonomy" id="28930"/>
    <lineage>
        <taxon>Eukaryota</taxon>
        <taxon>Viridiplantae</taxon>
        <taxon>Streptophyta</taxon>
        <taxon>Embryophyta</taxon>
        <taxon>Tracheophyta</taxon>
        <taxon>Spermatophyta</taxon>
        <taxon>Magnoliopsida</taxon>
        <taxon>eudicotyledons</taxon>
        <taxon>Gunneridae</taxon>
        <taxon>Pentapetalae</taxon>
        <taxon>rosids</taxon>
        <taxon>fabids</taxon>
        <taxon>Fagales</taxon>
        <taxon>Fagaceae</taxon>
        <taxon>Fagus</taxon>
    </lineage>
</organism>
<proteinExistence type="predicted"/>
<feature type="domain" description="Reverse transcriptase" evidence="1">
    <location>
        <begin position="34"/>
        <end position="315"/>
    </location>
</feature>
<dbReference type="EMBL" id="OIVN01000036">
    <property type="protein sequence ID" value="SPC73037.1"/>
    <property type="molecule type" value="Genomic_DNA"/>
</dbReference>
<name>A0A2N9E2A8_FAGSY</name>
<dbReference type="InterPro" id="IPR043502">
    <property type="entry name" value="DNA/RNA_pol_sf"/>
</dbReference>
<evidence type="ECO:0000313" key="2">
    <source>
        <dbReference type="EMBL" id="SPC73037.1"/>
    </source>
</evidence>
<dbReference type="InterPro" id="IPR000477">
    <property type="entry name" value="RT_dom"/>
</dbReference>
<dbReference type="CDD" id="cd01650">
    <property type="entry name" value="RT_nLTR_like"/>
    <property type="match status" value="1"/>
</dbReference>
<gene>
    <name evidence="2" type="ORF">FSB_LOCUS919</name>
</gene>
<sequence length="442" mass="50682">MQSQKALDSDSLPPLFYKRYWFVVGSSVIQVVQKIFSSGKLLGELNNSYIVLIPKTRNPSAINHFRPISLCNTVYKIIFKLIVGRLRTVLPNLISPCQSAFILGRWIAENQLIVQELLHSFKKRKVKGRFVALKLDLQKAYDHINWGFLKLVLAKFGFNHTFIGWIMECVSTISFSILVNGGKSKHFKPTRGLWQGDPLSPYLFIICQEVLSRMIEREFLNGKIHGVKMNLAGLAFTHVMYVDDIMIFAKTNSREIKILDECLDNYYSWSEQLINRDKSGIIFSKSVQRDKRREIKHILLIKKIQPHASYLGAPLFQTSSQKKDFSFLQDKLEARLLGWRSKALSWAGKATMIRAGGLALPIYTFSSSDVPIVVCDKMDASIHRFWWKPNKDSGRYLACRAWDDICAPKVKGGLGFKKLKQNILMKHCCLSWHGWLFPSKTA</sequence>